<comment type="similarity">
    <text evidence="3">Belongs to the DSH family.</text>
</comment>
<dbReference type="SMART" id="SM00049">
    <property type="entry name" value="DEP"/>
    <property type="match status" value="1"/>
</dbReference>
<dbReference type="PROSITE" id="PS50841">
    <property type="entry name" value="DIX"/>
    <property type="match status" value="1"/>
</dbReference>
<evidence type="ECO:0008006" key="15">
    <source>
        <dbReference type="Google" id="ProtNLM"/>
    </source>
</evidence>
<evidence type="ECO:0000256" key="8">
    <source>
        <dbReference type="PROSITE-ProRule" id="PRU00069"/>
    </source>
</evidence>
<dbReference type="SMART" id="SM00228">
    <property type="entry name" value="PDZ"/>
    <property type="match status" value="1"/>
</dbReference>
<comment type="subcellular location">
    <subcellularLocation>
        <location evidence="2">Cytoplasm</location>
    </subcellularLocation>
    <subcellularLocation>
        <location evidence="1">Membrane</location>
    </subcellularLocation>
</comment>
<dbReference type="InterPro" id="IPR001158">
    <property type="entry name" value="DIX"/>
</dbReference>
<dbReference type="InterPro" id="IPR029071">
    <property type="entry name" value="Ubiquitin-like_domsf"/>
</dbReference>
<dbReference type="GO" id="GO:0000132">
    <property type="term" value="P:establishment of mitotic spindle orientation"/>
    <property type="evidence" value="ECO:0007669"/>
    <property type="project" value="UniProtKB-ARBA"/>
</dbReference>
<comment type="caution">
    <text evidence="13">The sequence shown here is derived from an EMBL/GenBank/DDBJ whole genome shotgun (WGS) entry which is preliminary data.</text>
</comment>
<dbReference type="SUPFAM" id="SSF50156">
    <property type="entry name" value="PDZ domain-like"/>
    <property type="match status" value="1"/>
</dbReference>
<dbReference type="SUPFAM" id="SSF54236">
    <property type="entry name" value="Ubiquitin-like"/>
    <property type="match status" value="1"/>
</dbReference>
<evidence type="ECO:0000259" key="12">
    <source>
        <dbReference type="PROSITE" id="PS50841"/>
    </source>
</evidence>
<evidence type="ECO:0000259" key="10">
    <source>
        <dbReference type="PROSITE" id="PS50106"/>
    </source>
</evidence>
<dbReference type="InterPro" id="IPR038207">
    <property type="entry name" value="DIX_dom_sf"/>
</dbReference>
<dbReference type="GO" id="GO:0005829">
    <property type="term" value="C:cytosol"/>
    <property type="evidence" value="ECO:0007669"/>
    <property type="project" value="TreeGrafter"/>
</dbReference>
<dbReference type="OrthoDB" id="10031689at2759"/>
<dbReference type="InterPro" id="IPR008339">
    <property type="entry name" value="Dishevelled_fam"/>
</dbReference>
<evidence type="ECO:0000256" key="4">
    <source>
        <dbReference type="ARBA" id="ARBA00022473"/>
    </source>
</evidence>
<organism evidence="13 14">
    <name type="scientific">Ooceraea biroi</name>
    <name type="common">Clonal raider ant</name>
    <name type="synonym">Cerapachys biroi</name>
    <dbReference type="NCBI Taxonomy" id="2015173"/>
    <lineage>
        <taxon>Eukaryota</taxon>
        <taxon>Metazoa</taxon>
        <taxon>Ecdysozoa</taxon>
        <taxon>Arthropoda</taxon>
        <taxon>Hexapoda</taxon>
        <taxon>Insecta</taxon>
        <taxon>Pterygota</taxon>
        <taxon>Neoptera</taxon>
        <taxon>Endopterygota</taxon>
        <taxon>Hymenoptera</taxon>
        <taxon>Apocrita</taxon>
        <taxon>Aculeata</taxon>
        <taxon>Formicoidea</taxon>
        <taxon>Formicidae</taxon>
        <taxon>Dorylinae</taxon>
        <taxon>Ooceraea</taxon>
    </lineage>
</organism>
<dbReference type="GO" id="GO:0048598">
    <property type="term" value="P:embryonic morphogenesis"/>
    <property type="evidence" value="ECO:0007669"/>
    <property type="project" value="UniProtKB-ARBA"/>
</dbReference>
<dbReference type="GO" id="GO:0016477">
    <property type="term" value="P:cell migration"/>
    <property type="evidence" value="ECO:0007669"/>
    <property type="project" value="UniProtKB-ARBA"/>
</dbReference>
<feature type="region of interest" description="Disordered" evidence="9">
    <location>
        <begin position="733"/>
        <end position="794"/>
    </location>
</feature>
<dbReference type="Gene3D" id="2.40.240.130">
    <property type="match status" value="1"/>
</dbReference>
<feature type="domain" description="PDZ" evidence="10">
    <location>
        <begin position="258"/>
        <end position="337"/>
    </location>
</feature>
<dbReference type="InterPro" id="IPR036390">
    <property type="entry name" value="WH_DNA-bd_sf"/>
</dbReference>
<dbReference type="SUPFAM" id="SSF46785">
    <property type="entry name" value="Winged helix' DNA-binding domain"/>
    <property type="match status" value="1"/>
</dbReference>
<evidence type="ECO:0000256" key="5">
    <source>
        <dbReference type="ARBA" id="ARBA00022490"/>
    </source>
</evidence>
<reference evidence="13 14" key="1">
    <citation type="journal article" date="2018" name="Genome Res.">
        <title>The genomic architecture and molecular evolution of ant odorant receptors.</title>
        <authorList>
            <person name="McKenzie S.K."/>
            <person name="Kronauer D.J.C."/>
        </authorList>
    </citation>
    <scope>NUCLEOTIDE SEQUENCE [LARGE SCALE GENOMIC DNA]</scope>
    <source>
        <strain evidence="13">Clonal line C1</strain>
    </source>
</reference>
<dbReference type="InterPro" id="IPR015506">
    <property type="entry name" value="Dsh/Dvl-rel"/>
</dbReference>
<evidence type="ECO:0000313" key="14">
    <source>
        <dbReference type="Proteomes" id="UP000279307"/>
    </source>
</evidence>
<feature type="compositionally biased region" description="Low complexity" evidence="9">
    <location>
        <begin position="236"/>
        <end position="246"/>
    </location>
</feature>
<dbReference type="GO" id="GO:0048468">
    <property type="term" value="P:cell development"/>
    <property type="evidence" value="ECO:0007669"/>
    <property type="project" value="UniProtKB-ARBA"/>
</dbReference>
<dbReference type="Pfam" id="PF00610">
    <property type="entry name" value="DEP"/>
    <property type="match status" value="1"/>
</dbReference>
<dbReference type="SMART" id="SM00021">
    <property type="entry name" value="DAX"/>
    <property type="match status" value="1"/>
</dbReference>
<dbReference type="FunFam" id="2.40.240.130:FF:000001">
    <property type="entry name" value="Segment polarity protein dishevelled homolog DVL-1"/>
    <property type="match status" value="1"/>
</dbReference>
<dbReference type="PRINTS" id="PR01760">
    <property type="entry name" value="DISHEVELLED"/>
</dbReference>
<feature type="region of interest" description="Disordered" evidence="9">
    <location>
        <begin position="193"/>
        <end position="246"/>
    </location>
</feature>
<evidence type="ECO:0000256" key="3">
    <source>
        <dbReference type="ARBA" id="ARBA00008735"/>
    </source>
</evidence>
<dbReference type="InterPro" id="IPR000591">
    <property type="entry name" value="DEP_dom"/>
</dbReference>
<keyword evidence="6 8" id="KW-0879">Wnt signaling pathway</keyword>
<dbReference type="GO" id="GO:0005938">
    <property type="term" value="C:cell cortex"/>
    <property type="evidence" value="ECO:0007669"/>
    <property type="project" value="UniProtKB-ARBA"/>
</dbReference>
<dbReference type="GO" id="GO:0035591">
    <property type="term" value="F:signaling adaptor activity"/>
    <property type="evidence" value="ECO:0007669"/>
    <property type="project" value="UniProtKB-ARBA"/>
</dbReference>
<evidence type="ECO:0000256" key="2">
    <source>
        <dbReference type="ARBA" id="ARBA00004496"/>
    </source>
</evidence>
<dbReference type="PROSITE" id="PS50186">
    <property type="entry name" value="DEP"/>
    <property type="match status" value="1"/>
</dbReference>
<dbReference type="Pfam" id="PF00595">
    <property type="entry name" value="PDZ"/>
    <property type="match status" value="1"/>
</dbReference>
<dbReference type="InterPro" id="IPR003351">
    <property type="entry name" value="Dishevelled_protein_dom"/>
</dbReference>
<name>A0A3L8D3S7_OOCBI</name>
<sequence>MEETKIIYHMDDEETPYLVKLNISPERVTLADFKNILNRPNYKYFFKSMDDDFGVVKEEIIDDDAHLPCFNGRVISWLVSAEGSNVSDGASQCTDSMAHSEAKHDRVDHVTPGHGNRGTAPLSHDDTLTETESIISSRQGHHLHKSSRHHSEKYEKYNKYNGLRINGHSKHRSGHGYETASILSSELETSTFLESDDDASSRITSTTGRHTNMSSTIDRGTLDRRRPQRRRRHRLPPMSRTSSFSSITDSTMSLNIITVSLNMDTVNFLGISIVGQIQQMVHIVYCNFCRLHDEICLMNRGAVALDGRIEPGDMILQVNDINFENMSNDEAVRVLREVVQKPGPIKLVVAKCWDPNPKGYFTIPRTEPVRPIDPGAWVAHTAAIRGEGFPPRPPSATTLTSTSSSLASTLPDTERFKVRIFNGLSCRRTLRGASLDRQHRHADGSASDGSSDSGLEIRDRMWLKITIPNAFIGADVVDWLNTHVEGFIDRRDARKYASLMLKAGFIRHTVNKITFSEQCYYIFGDLCSAMSSMKLDCDTVGPLPPPNAWDMPYSEHTHRIRRREPIHDLKSCSSASESELHNPPVPSMPSKNSGNGNGSNGKRSNGSRSRSSGSEQSVQTGTGSGNQQNQQDLSDEVASPPAKHSTVSAGSGLGGGGGSLEYHTSSGIGVVVPGQAVRSITSKEMPSSIQFGTAQAQQQYTGAIVVPTAAPSPIKQTSGSAGALSTSCSGGNLHGGISGSTHTMASQQPATGSQNQVHAQQQSTIRHKVHSGNVTPLATTPPGPNLTGGSGSQQFQRLKVEDALSYLDQVKYKFSDQPQVSDDRPGYTGIQSRLDQSTESEEKR</sequence>
<dbReference type="FunFam" id="2.30.42.10:FF:000203">
    <property type="entry name" value="DiSHevelled related"/>
    <property type="match status" value="1"/>
</dbReference>
<feature type="compositionally biased region" description="Basic and acidic residues" evidence="9">
    <location>
        <begin position="98"/>
        <end position="111"/>
    </location>
</feature>
<proteinExistence type="inferred from homology"/>
<feature type="compositionally biased region" description="Polar residues" evidence="9">
    <location>
        <begin position="739"/>
        <end position="764"/>
    </location>
</feature>
<dbReference type="GO" id="GO:0035556">
    <property type="term" value="P:intracellular signal transduction"/>
    <property type="evidence" value="ECO:0007669"/>
    <property type="project" value="InterPro"/>
</dbReference>
<keyword evidence="5" id="KW-0963">Cytoplasm</keyword>
<feature type="region of interest" description="Disordered" evidence="9">
    <location>
        <begin position="812"/>
        <end position="844"/>
    </location>
</feature>
<feature type="region of interest" description="Disordered" evidence="9">
    <location>
        <begin position="570"/>
        <end position="660"/>
    </location>
</feature>
<feature type="compositionally biased region" description="Low complexity" evidence="9">
    <location>
        <begin position="590"/>
        <end position="631"/>
    </location>
</feature>
<dbReference type="GO" id="GO:0016020">
    <property type="term" value="C:membrane"/>
    <property type="evidence" value="ECO:0007669"/>
    <property type="project" value="UniProtKB-SubCell"/>
</dbReference>
<dbReference type="PANTHER" id="PTHR10878">
    <property type="entry name" value="SEGMENT POLARITY PROTEIN DISHEVELLED"/>
    <property type="match status" value="1"/>
</dbReference>
<dbReference type="AlphaFoldDB" id="A0A3L8D3S7"/>
<protein>
    <recommendedName>
        <fullName evidence="15">Segment polarity protein dishevelled-like protein DVL-3</fullName>
    </recommendedName>
</protein>
<dbReference type="GO" id="GO:0048699">
    <property type="term" value="P:generation of neurons"/>
    <property type="evidence" value="ECO:0007669"/>
    <property type="project" value="UniProtKB-ARBA"/>
</dbReference>
<feature type="domain" description="DEP" evidence="11">
    <location>
        <begin position="451"/>
        <end position="525"/>
    </location>
</feature>
<dbReference type="GO" id="GO:0005109">
    <property type="term" value="F:frizzled binding"/>
    <property type="evidence" value="ECO:0007669"/>
    <property type="project" value="TreeGrafter"/>
</dbReference>
<evidence type="ECO:0000256" key="6">
    <source>
        <dbReference type="ARBA" id="ARBA00022687"/>
    </source>
</evidence>
<evidence type="ECO:0000313" key="13">
    <source>
        <dbReference type="EMBL" id="RLU15172.1"/>
    </source>
</evidence>
<dbReference type="CDD" id="cd06717">
    <property type="entry name" value="PDZ_Dishevelled-like"/>
    <property type="match status" value="1"/>
</dbReference>
<dbReference type="Proteomes" id="UP000279307">
    <property type="component" value="Chromosome 13"/>
</dbReference>
<evidence type="ECO:0000256" key="9">
    <source>
        <dbReference type="SAM" id="MobiDB-lite"/>
    </source>
</evidence>
<dbReference type="InterPro" id="IPR036388">
    <property type="entry name" value="WH-like_DNA-bd_sf"/>
</dbReference>
<dbReference type="FunFam" id="1.10.10.10:FF:000400">
    <property type="entry name" value="DiSHevelled related"/>
    <property type="match status" value="1"/>
</dbReference>
<dbReference type="Pfam" id="PF00778">
    <property type="entry name" value="DIX"/>
    <property type="match status" value="1"/>
</dbReference>
<accession>A0A3L8D3S7</accession>
<dbReference type="Gene3D" id="2.30.42.10">
    <property type="match status" value="1"/>
</dbReference>
<dbReference type="InterPro" id="IPR001478">
    <property type="entry name" value="PDZ"/>
</dbReference>
<evidence type="ECO:0000259" key="11">
    <source>
        <dbReference type="PROSITE" id="PS50186"/>
    </source>
</evidence>
<dbReference type="PANTHER" id="PTHR10878:SF25">
    <property type="entry name" value="SEGMENT POLARITY PROTEIN DISHEVELLED"/>
    <property type="match status" value="1"/>
</dbReference>
<evidence type="ECO:0000256" key="1">
    <source>
        <dbReference type="ARBA" id="ARBA00004370"/>
    </source>
</evidence>
<feature type="region of interest" description="Disordered" evidence="9">
    <location>
        <begin position="98"/>
        <end position="127"/>
    </location>
</feature>
<feature type="domain" description="DIX" evidence="12">
    <location>
        <begin position="1"/>
        <end position="82"/>
    </location>
</feature>
<dbReference type="CDD" id="cd04438">
    <property type="entry name" value="DEP_dishevelled"/>
    <property type="match status" value="1"/>
</dbReference>
<dbReference type="GO" id="GO:0009887">
    <property type="term" value="P:animal organ morphogenesis"/>
    <property type="evidence" value="ECO:0007669"/>
    <property type="project" value="UniProtKB-ARBA"/>
</dbReference>
<dbReference type="EMBL" id="QOIP01000013">
    <property type="protein sequence ID" value="RLU15172.1"/>
    <property type="molecule type" value="Genomic_DNA"/>
</dbReference>
<dbReference type="GO" id="GO:0060070">
    <property type="term" value="P:canonical Wnt signaling pathway"/>
    <property type="evidence" value="ECO:0007669"/>
    <property type="project" value="TreeGrafter"/>
</dbReference>
<dbReference type="InterPro" id="IPR036034">
    <property type="entry name" value="PDZ_sf"/>
</dbReference>
<keyword evidence="7" id="KW-0472">Membrane</keyword>
<feature type="compositionally biased region" description="Polar residues" evidence="9">
    <location>
        <begin position="201"/>
        <end position="218"/>
    </location>
</feature>
<evidence type="ECO:0000256" key="7">
    <source>
        <dbReference type="ARBA" id="ARBA00023136"/>
    </source>
</evidence>
<dbReference type="Gene3D" id="1.10.10.10">
    <property type="entry name" value="Winged helix-like DNA-binding domain superfamily/Winged helix DNA-binding domain"/>
    <property type="match status" value="1"/>
</dbReference>
<dbReference type="Pfam" id="PF02377">
    <property type="entry name" value="Dishevelled"/>
    <property type="match status" value="1"/>
</dbReference>
<dbReference type="PROSITE" id="PS50106">
    <property type="entry name" value="PDZ"/>
    <property type="match status" value="1"/>
</dbReference>
<gene>
    <name evidence="13" type="ORF">DMN91_012166</name>
</gene>
<dbReference type="GO" id="GO:0048730">
    <property type="term" value="P:epidermis morphogenesis"/>
    <property type="evidence" value="ECO:0007669"/>
    <property type="project" value="UniProtKB-ARBA"/>
</dbReference>
<keyword evidence="4" id="KW-0217">Developmental protein</keyword>
<dbReference type="GO" id="GO:0048646">
    <property type="term" value="P:anatomical structure formation involved in morphogenesis"/>
    <property type="evidence" value="ECO:0007669"/>
    <property type="project" value="UniProtKB-ARBA"/>
</dbReference>
<dbReference type="GO" id="GO:0003002">
    <property type="term" value="P:regionalization"/>
    <property type="evidence" value="ECO:0007669"/>
    <property type="project" value="UniProtKB-ARBA"/>
</dbReference>
<feature type="compositionally biased region" description="Basic residues" evidence="9">
    <location>
        <begin position="226"/>
        <end position="235"/>
    </location>
</feature>